<keyword evidence="4" id="KW-1185">Reference proteome</keyword>
<dbReference type="EMBL" id="JAGGJX010000001">
    <property type="protein sequence ID" value="MBP1853867.1"/>
    <property type="molecule type" value="Genomic_DNA"/>
</dbReference>
<keyword evidence="1" id="KW-0812">Transmembrane</keyword>
<dbReference type="InterPro" id="IPR000719">
    <property type="entry name" value="Prot_kinase_dom"/>
</dbReference>
<dbReference type="PANTHER" id="PTHR44167">
    <property type="entry name" value="OVARIAN-SPECIFIC SERINE/THREONINE-PROTEIN KINASE LOK-RELATED"/>
    <property type="match status" value="1"/>
</dbReference>
<proteinExistence type="predicted"/>
<comment type="caution">
    <text evidence="3">The sequence shown here is derived from an EMBL/GenBank/DDBJ whole genome shotgun (WGS) entry which is preliminary data.</text>
</comment>
<evidence type="ECO:0000313" key="3">
    <source>
        <dbReference type="EMBL" id="MBP1853867.1"/>
    </source>
</evidence>
<dbReference type="RefSeq" id="WP_209455489.1">
    <property type="nucleotide sequence ID" value="NZ_BAAACS010000017.1"/>
</dbReference>
<dbReference type="PANTHER" id="PTHR44167:SF30">
    <property type="entry name" value="PHOSPHORYLASE KINASE"/>
    <property type="match status" value="1"/>
</dbReference>
<dbReference type="Proteomes" id="UP000767291">
    <property type="component" value="Unassembled WGS sequence"/>
</dbReference>
<dbReference type="InterPro" id="IPR011009">
    <property type="entry name" value="Kinase-like_dom_sf"/>
</dbReference>
<accession>A0ABS4E7F8</accession>
<keyword evidence="1" id="KW-1133">Transmembrane helix</keyword>
<keyword evidence="3" id="KW-0723">Serine/threonine-protein kinase</keyword>
<organism evidence="3 4">
    <name type="scientific">Metaclostridioides mangenotii</name>
    <dbReference type="NCBI Taxonomy" id="1540"/>
    <lineage>
        <taxon>Bacteria</taxon>
        <taxon>Bacillati</taxon>
        <taxon>Bacillota</taxon>
        <taxon>Clostridia</taxon>
        <taxon>Peptostreptococcales</taxon>
        <taxon>Peptostreptococcaceae</taxon>
        <taxon>Metaclostridioides</taxon>
    </lineage>
</organism>
<evidence type="ECO:0000256" key="1">
    <source>
        <dbReference type="SAM" id="Phobius"/>
    </source>
</evidence>
<gene>
    <name evidence="3" type="ORF">J2Z43_000257</name>
</gene>
<evidence type="ECO:0000259" key="2">
    <source>
        <dbReference type="PROSITE" id="PS50011"/>
    </source>
</evidence>
<reference evidence="3 4" key="1">
    <citation type="submission" date="2021-03" db="EMBL/GenBank/DDBJ databases">
        <title>Genomic Encyclopedia of Type Strains, Phase IV (KMG-IV): sequencing the most valuable type-strain genomes for metagenomic binning, comparative biology and taxonomic classification.</title>
        <authorList>
            <person name="Goeker M."/>
        </authorList>
    </citation>
    <scope>NUCLEOTIDE SEQUENCE [LARGE SCALE GENOMIC DNA]</scope>
    <source>
        <strain evidence="3 4">DSM 1289</strain>
    </source>
</reference>
<dbReference type="SUPFAM" id="SSF56112">
    <property type="entry name" value="Protein kinase-like (PK-like)"/>
    <property type="match status" value="1"/>
</dbReference>
<protein>
    <submittedName>
        <fullName evidence="3">Serine/threonine protein kinase</fullName>
    </submittedName>
</protein>
<keyword evidence="1" id="KW-0472">Membrane</keyword>
<sequence>MYLIDKKYQLLESNDFIEDNKLCKAKDIRNDRDVLIKLIEKSDSICDEFLINLIDEVTVLSDLNSPYILKTLDVGVDKLEGSLYFYIVCEDSKGIELNKLLDSKILQLDYVIKIVIQVLKALESAHSIQAYHGSLKPSSIIVDKDYNVKVCDFGITRANKGVHTRSSDSLDYMCPHQLCVDYTDKDSDFFSLGEIFYEAHFGEKVFGCVSSEKELLKNIDKGINWNDSRYKNENKDLIYVMSKLLDRDKSYSNSQEVIIDLSSIMYEKASEEDELRDEFYDVIKEKEKREKNKIFKNIILAVLIILMVVTIVIVYF</sequence>
<dbReference type="Pfam" id="PF00069">
    <property type="entry name" value="Pkinase"/>
    <property type="match status" value="1"/>
</dbReference>
<evidence type="ECO:0000313" key="4">
    <source>
        <dbReference type="Proteomes" id="UP000767291"/>
    </source>
</evidence>
<feature type="transmembrane region" description="Helical" evidence="1">
    <location>
        <begin position="294"/>
        <end position="315"/>
    </location>
</feature>
<feature type="domain" description="Protein kinase" evidence="2">
    <location>
        <begin position="1"/>
        <end position="265"/>
    </location>
</feature>
<dbReference type="GO" id="GO:0004674">
    <property type="term" value="F:protein serine/threonine kinase activity"/>
    <property type="evidence" value="ECO:0007669"/>
    <property type="project" value="UniProtKB-KW"/>
</dbReference>
<dbReference type="Gene3D" id="1.10.510.10">
    <property type="entry name" value="Transferase(Phosphotransferase) domain 1"/>
    <property type="match status" value="1"/>
</dbReference>
<keyword evidence="3" id="KW-0808">Transferase</keyword>
<name>A0ABS4E7F8_9FIRM</name>
<dbReference type="SMART" id="SM00220">
    <property type="entry name" value="S_TKc"/>
    <property type="match status" value="1"/>
</dbReference>
<keyword evidence="3" id="KW-0418">Kinase</keyword>
<dbReference type="PROSITE" id="PS50011">
    <property type="entry name" value="PROTEIN_KINASE_DOM"/>
    <property type="match status" value="1"/>
</dbReference>